<dbReference type="RefSeq" id="WP_248868164.1">
    <property type="nucleotide sequence ID" value="NZ_CP086322.1"/>
</dbReference>
<sequence length="74" mass="7661">MLRRMSVVLTGLVVAGFLTSGAAAAADRYDPEASSAYRAPSPTGSAPMENRVFNGLLSDTLNGLVGGRTYGPTR</sequence>
<organism evidence="2 3">
    <name type="scientific">Streptomyces halobius</name>
    <dbReference type="NCBI Taxonomy" id="2879846"/>
    <lineage>
        <taxon>Bacteria</taxon>
        <taxon>Bacillati</taxon>
        <taxon>Actinomycetota</taxon>
        <taxon>Actinomycetes</taxon>
        <taxon>Kitasatosporales</taxon>
        <taxon>Streptomycetaceae</taxon>
        <taxon>Streptomyces</taxon>
    </lineage>
</organism>
<name>A0ABY4MLE0_9ACTN</name>
<dbReference type="Proteomes" id="UP000830115">
    <property type="component" value="Chromosome"/>
</dbReference>
<feature type="signal peptide" evidence="1">
    <location>
        <begin position="1"/>
        <end position="25"/>
    </location>
</feature>
<reference evidence="2" key="1">
    <citation type="submission" date="2021-10" db="EMBL/GenBank/DDBJ databases">
        <title>Streptomyces nigrumlapis sp.nov.,an antimicrobial producing actinobacterium isolated from Black Gobi rocks.</title>
        <authorList>
            <person name="Wen Y."/>
            <person name="Zhang W."/>
            <person name="Liu X.G."/>
        </authorList>
    </citation>
    <scope>NUCLEOTIDE SEQUENCE</scope>
    <source>
        <strain evidence="2">ST13-2-2</strain>
    </source>
</reference>
<feature type="chain" id="PRO_5046486329" evidence="1">
    <location>
        <begin position="26"/>
        <end position="74"/>
    </location>
</feature>
<proteinExistence type="predicted"/>
<gene>
    <name evidence="2" type="ORF">K9S39_40045</name>
</gene>
<keyword evidence="3" id="KW-1185">Reference proteome</keyword>
<evidence type="ECO:0000256" key="1">
    <source>
        <dbReference type="SAM" id="SignalP"/>
    </source>
</evidence>
<evidence type="ECO:0000313" key="2">
    <source>
        <dbReference type="EMBL" id="UQA97240.1"/>
    </source>
</evidence>
<accession>A0ABY4MLE0</accession>
<keyword evidence="1" id="KW-0732">Signal</keyword>
<dbReference type="EMBL" id="CP086322">
    <property type="protein sequence ID" value="UQA97240.1"/>
    <property type="molecule type" value="Genomic_DNA"/>
</dbReference>
<protein>
    <submittedName>
        <fullName evidence="2">Uncharacterized protein</fullName>
    </submittedName>
</protein>
<evidence type="ECO:0000313" key="3">
    <source>
        <dbReference type="Proteomes" id="UP000830115"/>
    </source>
</evidence>